<keyword evidence="4 7" id="KW-0812">Transmembrane</keyword>
<comment type="similarity">
    <text evidence="7">Belongs to the binding-protein-dependent transport system permease family.</text>
</comment>
<reference evidence="9" key="1">
    <citation type="submission" date="2021-04" db="EMBL/GenBank/DDBJ databases">
        <title>Genome based classification of Actinospica acidithermotolerans sp. nov., an actinobacterium isolated from an Indonesian hot spring.</title>
        <authorList>
            <person name="Kusuma A.B."/>
            <person name="Putra K.E."/>
            <person name="Nafisah S."/>
            <person name="Loh J."/>
            <person name="Nouioui I."/>
            <person name="Goodfellow M."/>
        </authorList>
    </citation>
    <scope>NUCLEOTIDE SEQUENCE</scope>
    <source>
        <strain evidence="9">CSCA 57</strain>
    </source>
</reference>
<protein>
    <submittedName>
        <fullName evidence="9">Sugar ABC transporter permease</fullName>
    </submittedName>
</protein>
<dbReference type="PANTHER" id="PTHR30193">
    <property type="entry name" value="ABC TRANSPORTER PERMEASE PROTEIN"/>
    <property type="match status" value="1"/>
</dbReference>
<dbReference type="InterPro" id="IPR051393">
    <property type="entry name" value="ABC_transporter_permease"/>
</dbReference>
<dbReference type="SUPFAM" id="SSF161098">
    <property type="entry name" value="MetI-like"/>
    <property type="match status" value="1"/>
</dbReference>
<evidence type="ECO:0000256" key="7">
    <source>
        <dbReference type="RuleBase" id="RU363032"/>
    </source>
</evidence>
<accession>A0A941ETA9</accession>
<feature type="transmembrane region" description="Helical" evidence="7">
    <location>
        <begin position="90"/>
        <end position="111"/>
    </location>
</feature>
<proteinExistence type="inferred from homology"/>
<keyword evidence="6 7" id="KW-0472">Membrane</keyword>
<evidence type="ECO:0000256" key="6">
    <source>
        <dbReference type="ARBA" id="ARBA00023136"/>
    </source>
</evidence>
<gene>
    <name evidence="9" type="ORF">KDL01_30720</name>
</gene>
<keyword evidence="10" id="KW-1185">Reference proteome</keyword>
<evidence type="ECO:0000256" key="2">
    <source>
        <dbReference type="ARBA" id="ARBA00022448"/>
    </source>
</evidence>
<dbReference type="InterPro" id="IPR000515">
    <property type="entry name" value="MetI-like"/>
</dbReference>
<evidence type="ECO:0000313" key="10">
    <source>
        <dbReference type="Proteomes" id="UP000675781"/>
    </source>
</evidence>
<dbReference type="GO" id="GO:0005886">
    <property type="term" value="C:plasma membrane"/>
    <property type="evidence" value="ECO:0007669"/>
    <property type="project" value="UniProtKB-SubCell"/>
</dbReference>
<evidence type="ECO:0000256" key="3">
    <source>
        <dbReference type="ARBA" id="ARBA00022475"/>
    </source>
</evidence>
<dbReference type="AlphaFoldDB" id="A0A941ETA9"/>
<evidence type="ECO:0000256" key="5">
    <source>
        <dbReference type="ARBA" id="ARBA00022989"/>
    </source>
</evidence>
<dbReference type="PROSITE" id="PS50928">
    <property type="entry name" value="ABC_TM1"/>
    <property type="match status" value="1"/>
</dbReference>
<evidence type="ECO:0000259" key="8">
    <source>
        <dbReference type="PROSITE" id="PS50928"/>
    </source>
</evidence>
<evidence type="ECO:0000256" key="1">
    <source>
        <dbReference type="ARBA" id="ARBA00004651"/>
    </source>
</evidence>
<keyword evidence="5 7" id="KW-1133">Transmembrane helix</keyword>
<feature type="transmembrane region" description="Helical" evidence="7">
    <location>
        <begin position="274"/>
        <end position="297"/>
    </location>
</feature>
<dbReference type="Gene3D" id="1.10.3720.10">
    <property type="entry name" value="MetI-like"/>
    <property type="match status" value="1"/>
</dbReference>
<feature type="domain" description="ABC transmembrane type-1" evidence="8">
    <location>
        <begin position="86"/>
        <end position="298"/>
    </location>
</feature>
<sequence length="311" mass="35051">MSANIAVTGAASRSRAARRNRRTRTTLEAYLLIAPSLFGFVAFLVAPVVIVFVLSLFSWNLIGSPQFVGLANYRRMFTDSQSWHALLNTAYYVVLNIPMQTVLALLLALALNRKMRGSKLFRVVFVLPWMAMPVALGVIWNWFFDPRSGIIDHVISLLGFTGPNWLTSTTWAMPVIASVNVWQYTGYTMLFLLAGLQAIPQQVYEAASLDGVNAVQRLFRITLPLLRPALFFVLVTNVIGSFQQFDTVFVMTQGGPGQSTTTMNYYIYQQAFQLFHAGYAATLSILLFAVILVVTFVQFRYFRKRTIYDFS</sequence>
<dbReference type="GO" id="GO:0055085">
    <property type="term" value="P:transmembrane transport"/>
    <property type="evidence" value="ECO:0007669"/>
    <property type="project" value="InterPro"/>
</dbReference>
<dbReference type="PANTHER" id="PTHR30193:SF37">
    <property type="entry name" value="INNER MEMBRANE ABC TRANSPORTER PERMEASE PROTEIN YCJO"/>
    <property type="match status" value="1"/>
</dbReference>
<dbReference type="RefSeq" id="WP_212532159.1">
    <property type="nucleotide sequence ID" value="NZ_JAGSOG010000223.1"/>
</dbReference>
<feature type="transmembrane region" description="Helical" evidence="7">
    <location>
        <begin position="221"/>
        <end position="242"/>
    </location>
</feature>
<evidence type="ECO:0000313" key="9">
    <source>
        <dbReference type="EMBL" id="MBR7837692.1"/>
    </source>
</evidence>
<feature type="transmembrane region" description="Helical" evidence="7">
    <location>
        <begin position="123"/>
        <end position="143"/>
    </location>
</feature>
<dbReference type="InterPro" id="IPR035906">
    <property type="entry name" value="MetI-like_sf"/>
</dbReference>
<evidence type="ECO:0000256" key="4">
    <source>
        <dbReference type="ARBA" id="ARBA00022692"/>
    </source>
</evidence>
<comment type="caution">
    <text evidence="9">The sequence shown here is derived from an EMBL/GenBank/DDBJ whole genome shotgun (WGS) entry which is preliminary data.</text>
</comment>
<dbReference type="Proteomes" id="UP000675781">
    <property type="component" value="Unassembled WGS sequence"/>
</dbReference>
<feature type="transmembrane region" description="Helical" evidence="7">
    <location>
        <begin position="29"/>
        <end position="57"/>
    </location>
</feature>
<dbReference type="EMBL" id="JAGSOG010000223">
    <property type="protein sequence ID" value="MBR7837692.1"/>
    <property type="molecule type" value="Genomic_DNA"/>
</dbReference>
<comment type="subcellular location">
    <subcellularLocation>
        <location evidence="1 7">Cell membrane</location>
        <topology evidence="1 7">Multi-pass membrane protein</topology>
    </subcellularLocation>
</comment>
<name>A0A941ETA9_9ACTN</name>
<keyword evidence="2 7" id="KW-0813">Transport</keyword>
<dbReference type="CDD" id="cd06261">
    <property type="entry name" value="TM_PBP2"/>
    <property type="match status" value="1"/>
</dbReference>
<dbReference type="Pfam" id="PF00528">
    <property type="entry name" value="BPD_transp_1"/>
    <property type="match status" value="1"/>
</dbReference>
<keyword evidence="3" id="KW-1003">Cell membrane</keyword>
<organism evidence="9 10">
    <name type="scientific">Actinospica durhamensis</name>
    <dbReference type="NCBI Taxonomy" id="1508375"/>
    <lineage>
        <taxon>Bacteria</taxon>
        <taxon>Bacillati</taxon>
        <taxon>Actinomycetota</taxon>
        <taxon>Actinomycetes</taxon>
        <taxon>Catenulisporales</taxon>
        <taxon>Actinospicaceae</taxon>
        <taxon>Actinospica</taxon>
    </lineage>
</organism>